<organism evidence="3 4">
    <name type="scientific">Penicillium cinerascens</name>
    <dbReference type="NCBI Taxonomy" id="70096"/>
    <lineage>
        <taxon>Eukaryota</taxon>
        <taxon>Fungi</taxon>
        <taxon>Dikarya</taxon>
        <taxon>Ascomycota</taxon>
        <taxon>Pezizomycotina</taxon>
        <taxon>Eurotiomycetes</taxon>
        <taxon>Eurotiomycetidae</taxon>
        <taxon>Eurotiales</taxon>
        <taxon>Aspergillaceae</taxon>
        <taxon>Penicillium</taxon>
    </lineage>
</organism>
<dbReference type="OrthoDB" id="21589at2759"/>
<dbReference type="Gene3D" id="3.10.20.90">
    <property type="entry name" value="Phosphatidylinositol 3-kinase Catalytic Subunit, Chain A, domain 1"/>
    <property type="match status" value="1"/>
</dbReference>
<comment type="caution">
    <text evidence="3">The sequence shown here is derived from an EMBL/GenBank/DDBJ whole genome shotgun (WGS) entry which is preliminary data.</text>
</comment>
<keyword evidence="4" id="KW-1185">Reference proteome</keyword>
<evidence type="ECO:0000256" key="2">
    <source>
        <dbReference type="SAM" id="Phobius"/>
    </source>
</evidence>
<dbReference type="AlphaFoldDB" id="A0A9W9T0M9"/>
<evidence type="ECO:0008006" key="5">
    <source>
        <dbReference type="Google" id="ProtNLM"/>
    </source>
</evidence>
<keyword evidence="2" id="KW-0812">Transmembrane</keyword>
<reference evidence="3" key="1">
    <citation type="submission" date="2022-12" db="EMBL/GenBank/DDBJ databases">
        <authorList>
            <person name="Petersen C."/>
        </authorList>
    </citation>
    <scope>NUCLEOTIDE SEQUENCE</scope>
    <source>
        <strain evidence="3">IBT 15544</strain>
    </source>
</reference>
<feature type="compositionally biased region" description="Polar residues" evidence="1">
    <location>
        <begin position="518"/>
        <end position="529"/>
    </location>
</feature>
<feature type="compositionally biased region" description="Low complexity" evidence="1">
    <location>
        <begin position="507"/>
        <end position="516"/>
    </location>
</feature>
<dbReference type="PANTHER" id="PTHR12943:SF27">
    <property type="entry name" value="HOMOCYSTEINE-INDUCED ENDOPLASMIC RETICULUM PROTEIN, ISOFORM A"/>
    <property type="match status" value="1"/>
</dbReference>
<feature type="compositionally biased region" description="Low complexity" evidence="1">
    <location>
        <begin position="530"/>
        <end position="544"/>
    </location>
</feature>
<feature type="region of interest" description="Disordered" evidence="1">
    <location>
        <begin position="427"/>
        <end position="447"/>
    </location>
</feature>
<accession>A0A9W9T0M9</accession>
<keyword evidence="2" id="KW-1133">Transmembrane helix</keyword>
<gene>
    <name evidence="3" type="ORF">N7498_005725</name>
</gene>
<feature type="transmembrane region" description="Helical" evidence="2">
    <location>
        <begin position="374"/>
        <end position="402"/>
    </location>
</feature>
<keyword evidence="2" id="KW-0472">Membrane</keyword>
<dbReference type="Proteomes" id="UP001150904">
    <property type="component" value="Unassembled WGS sequence"/>
</dbReference>
<protein>
    <recommendedName>
        <fullName evidence="5">Ubiquitin-like domain-containing protein</fullName>
    </recommendedName>
</protein>
<dbReference type="GeneID" id="83180088"/>
<dbReference type="RefSeq" id="XP_058309325.1">
    <property type="nucleotide sequence ID" value="XM_058452787.1"/>
</dbReference>
<evidence type="ECO:0000256" key="1">
    <source>
        <dbReference type="SAM" id="MobiDB-lite"/>
    </source>
</evidence>
<reference evidence="3" key="2">
    <citation type="journal article" date="2023" name="IMA Fungus">
        <title>Comparative genomic study of the Penicillium genus elucidates a diverse pangenome and 15 lateral gene transfer events.</title>
        <authorList>
            <person name="Petersen C."/>
            <person name="Sorensen T."/>
            <person name="Nielsen M.R."/>
            <person name="Sondergaard T.E."/>
            <person name="Sorensen J.L."/>
            <person name="Fitzpatrick D.A."/>
            <person name="Frisvad J.C."/>
            <person name="Nielsen K.L."/>
        </authorList>
    </citation>
    <scope>NUCLEOTIDE SEQUENCE</scope>
    <source>
        <strain evidence="3">IBT 15544</strain>
    </source>
</reference>
<dbReference type="InterPro" id="IPR039751">
    <property type="entry name" value="HERPUD1/2"/>
</dbReference>
<evidence type="ECO:0000313" key="4">
    <source>
        <dbReference type="Proteomes" id="UP001150904"/>
    </source>
</evidence>
<dbReference type="GO" id="GO:0030968">
    <property type="term" value="P:endoplasmic reticulum unfolded protein response"/>
    <property type="evidence" value="ECO:0007669"/>
    <property type="project" value="TreeGrafter"/>
</dbReference>
<evidence type="ECO:0000313" key="3">
    <source>
        <dbReference type="EMBL" id="KAJ5204846.1"/>
    </source>
</evidence>
<sequence length="544" mass="59276">MQAVVPAASDNVLESPEAVTLHVLCPFLPPPSRFTFNNIPLSTTIAQLRVRLASAILGHAEPIMSRLIFLGRPLTVDSATLGEVLAPVNESAYTFHFVPQGLVPTRPSGQTSSAVNISAFGEQNATSSNIEVQRSSAIETRGQLQYRQAAAQQLLHAAHDTHVRQIETLRGSLLGSASTTQPRPNHVTPEGIARVQADLVDSQERQHFHEPQTRLEGQQSPLLHRTWALNNRPGAAQPLNTALTDRPDGPAPPSYRDSAHTLRYNHDTFHTSARSLEGGQIHTRNTPNHIYQTFGPDGHCAVAFPTGSTAIGPQPSVSTINVALGANANPADRAMAENIVRQAVVNNEQRRRDANANAPGIGRFMSRVWLFIRLYFFCYVISAPGTWTRIFFVIAALLISLLSDTDIPQMLYGLIVQPVQRHLEGLAHMGGPAQPTTQGRGDGPRDGLLGEVSDYFRRAERSIVLLLASLIPGIGERQVEARNAAEADAERVRQEARDREQEREQEQQQAQQARIEATQDNGNLEQPQQDAAPVPATASVSADS</sequence>
<dbReference type="PANTHER" id="PTHR12943">
    <property type="entry name" value="HOMOCYSTEINE-RESPONSIVE ENDOPLASMIC RETICULUM-RESIDENT UNIQUITIN-LIKE DOMAIN HERPUD PROTEIN FAMILY MEMBER"/>
    <property type="match status" value="1"/>
</dbReference>
<dbReference type="EMBL" id="JAPQKR010000012">
    <property type="protein sequence ID" value="KAJ5204846.1"/>
    <property type="molecule type" value="Genomic_DNA"/>
</dbReference>
<feature type="region of interest" description="Disordered" evidence="1">
    <location>
        <begin position="485"/>
        <end position="544"/>
    </location>
</feature>
<feature type="compositionally biased region" description="Basic and acidic residues" evidence="1">
    <location>
        <begin position="485"/>
        <end position="506"/>
    </location>
</feature>
<name>A0A9W9T0M9_9EURO</name>
<proteinExistence type="predicted"/>